<dbReference type="SUPFAM" id="SSF54001">
    <property type="entry name" value="Cysteine proteinases"/>
    <property type="match status" value="1"/>
</dbReference>
<dbReference type="SUPFAM" id="SSF52058">
    <property type="entry name" value="L domain-like"/>
    <property type="match status" value="1"/>
</dbReference>
<reference evidence="4 5" key="1">
    <citation type="submission" date="2014-05" db="EMBL/GenBank/DDBJ databases">
        <title>Novel Listeriaceae from food processing environments.</title>
        <authorList>
            <person name="den Bakker H.C."/>
        </authorList>
    </citation>
    <scope>NUCLEOTIDE SEQUENCE [LARGE SCALE GENOMIC DNA]</scope>
    <source>
        <strain evidence="4 5">FSL A5-0281</strain>
    </source>
</reference>
<name>A0A099VWM4_9LIST</name>
<evidence type="ECO:0000313" key="4">
    <source>
        <dbReference type="EMBL" id="KGL37934.1"/>
    </source>
</evidence>
<dbReference type="eggNOG" id="COG4870">
    <property type="taxonomic scope" value="Bacteria"/>
</dbReference>
<dbReference type="EMBL" id="JNFA01000030">
    <property type="protein sequence ID" value="KGL37934.1"/>
    <property type="molecule type" value="Genomic_DNA"/>
</dbReference>
<evidence type="ECO:0000259" key="3">
    <source>
        <dbReference type="SMART" id="SM00645"/>
    </source>
</evidence>
<dbReference type="InterPro" id="IPR038765">
    <property type="entry name" value="Papain-like_cys_pep_sf"/>
</dbReference>
<feature type="domain" description="Peptidase C1A papain C-terminal" evidence="3">
    <location>
        <begin position="33"/>
        <end position="279"/>
    </location>
</feature>
<keyword evidence="1" id="KW-0433">Leucine-rich repeat</keyword>
<dbReference type="GO" id="GO:0008234">
    <property type="term" value="F:cysteine-type peptidase activity"/>
    <property type="evidence" value="ECO:0007669"/>
    <property type="project" value="InterPro"/>
</dbReference>
<sequence length="793" mass="87162">MTHYFKKGSFTLLLTILISIGVLWPTHALAENLPTSFDPRATGTTTPVKQQTRNICWSFATIAATEQNYVKNTGIKIDLAENYFNYALAANITGKFDWSLGVGGALDSGYDSFPVLEKMMTWKGPVLETTFPNSIVGYQPLSILGNRPAALHVQGFTKMPGLTNYKENTATEITDRVNAIKNNVQKYGNVISARDGLGSYRGDYNTQNLLPERVGASNHVVTLVGWDDSFDKNKFTYPPARNGAFIAKNSWGANWGDNGYYYISYEDAYLRAKELYTVTSVEPATNYSKRYGEARTMGGGQLSTAGSKVIAHVFDAPKASEKIDAISIQTEEKNVSYEIYVNPTTSVTTGLNGFTKVKSGTKADIGAETIKLDNSIPITATDKFSVAIKYTKPDNVSRILIPTDSGIVGVQNVYNGYTLNDNNTWQKQTENYLFNVYTNSTDPSNPGTIIPDPEPKPPSLGIIKELFPDPVFAAEIARQIEKTVDDTITQSEAEQFKSINLSGYNNKTVSDATGLTYLTNLTYLKFQKGNLTTIDLSKNTKLIDLYLDSNNLTTLDLRSNPALTWVDAMANKLTSIDVTNCPRLDTLQIPDNKLTTINTSNNPSLSFLSLGQNSLTSMDVSKNTALTWLQLGTNKLTSIDISKNTKLIVLNIGFNNFTKIDVSQNVALNELNVMYNQISQLDVTKNPFLKYLSAPKNQLTSLDVSKNSALENLSVGNNRLSDINLSHNVKLVYLSLNDNKLRQLDVSSNVALKSLSVENNQIATLDLSKNVKLQATTYYVSGNIGISVIPPAN</sequence>
<keyword evidence="5" id="KW-1185">Reference proteome</keyword>
<accession>A0A099VWM4</accession>
<dbReference type="Pfam" id="PF00112">
    <property type="entry name" value="Peptidase_C1"/>
    <property type="match status" value="2"/>
</dbReference>
<dbReference type="GO" id="GO:0006508">
    <property type="term" value="P:proteolysis"/>
    <property type="evidence" value="ECO:0007669"/>
    <property type="project" value="InterPro"/>
</dbReference>
<dbReference type="Pfam" id="PF18560">
    <property type="entry name" value="Lectin_like"/>
    <property type="match status" value="1"/>
</dbReference>
<dbReference type="Gene3D" id="3.80.10.10">
    <property type="entry name" value="Ribonuclease Inhibitor"/>
    <property type="match status" value="1"/>
</dbReference>
<dbReference type="SMART" id="SM00645">
    <property type="entry name" value="Pept_C1"/>
    <property type="match status" value="1"/>
</dbReference>
<protein>
    <recommendedName>
        <fullName evidence="3">Peptidase C1A papain C-terminal domain-containing protein</fullName>
    </recommendedName>
</protein>
<gene>
    <name evidence="4" type="ORF">EP57_15360</name>
</gene>
<dbReference type="PANTHER" id="PTHR47566:SF1">
    <property type="entry name" value="PROTEIN NUD1"/>
    <property type="match status" value="1"/>
</dbReference>
<evidence type="ECO:0000313" key="5">
    <source>
        <dbReference type="Proteomes" id="UP000029844"/>
    </source>
</evidence>
<dbReference type="InterPro" id="IPR032675">
    <property type="entry name" value="LRR_dom_sf"/>
</dbReference>
<dbReference type="RefSeq" id="WP_036088002.1">
    <property type="nucleotide sequence ID" value="NZ_CBCSHQ010000003.1"/>
</dbReference>
<dbReference type="OrthoDB" id="3648721at2"/>
<dbReference type="eggNOG" id="COG4886">
    <property type="taxonomic scope" value="Bacteria"/>
</dbReference>
<dbReference type="STRING" id="1552123.EP57_15360"/>
<dbReference type="Gene3D" id="3.90.70.10">
    <property type="entry name" value="Cysteine proteinases"/>
    <property type="match status" value="1"/>
</dbReference>
<dbReference type="CDD" id="cd02619">
    <property type="entry name" value="Peptidase_C1"/>
    <property type="match status" value="1"/>
</dbReference>
<dbReference type="Proteomes" id="UP000029844">
    <property type="component" value="Unassembled WGS sequence"/>
</dbReference>
<evidence type="ECO:0000256" key="2">
    <source>
        <dbReference type="ARBA" id="ARBA00022737"/>
    </source>
</evidence>
<dbReference type="PANTHER" id="PTHR47566">
    <property type="match status" value="1"/>
</dbReference>
<dbReference type="AlphaFoldDB" id="A0A099VWM4"/>
<evidence type="ECO:0000256" key="1">
    <source>
        <dbReference type="ARBA" id="ARBA00022614"/>
    </source>
</evidence>
<dbReference type="GeneID" id="58718712"/>
<dbReference type="GO" id="GO:0035591">
    <property type="term" value="F:signaling adaptor activity"/>
    <property type="evidence" value="ECO:0007669"/>
    <property type="project" value="TreeGrafter"/>
</dbReference>
<dbReference type="InterPro" id="IPR040528">
    <property type="entry name" value="Lectin-like"/>
</dbReference>
<keyword evidence="2" id="KW-0677">Repeat</keyword>
<organism evidence="4 5">
    <name type="scientific">Listeria booriae</name>
    <dbReference type="NCBI Taxonomy" id="1552123"/>
    <lineage>
        <taxon>Bacteria</taxon>
        <taxon>Bacillati</taxon>
        <taxon>Bacillota</taxon>
        <taxon>Bacilli</taxon>
        <taxon>Bacillales</taxon>
        <taxon>Listeriaceae</taxon>
        <taxon>Listeria</taxon>
    </lineage>
</organism>
<proteinExistence type="predicted"/>
<dbReference type="InterPro" id="IPR000668">
    <property type="entry name" value="Peptidase_C1A_C"/>
</dbReference>
<comment type="caution">
    <text evidence="4">The sequence shown here is derived from an EMBL/GenBank/DDBJ whole genome shotgun (WGS) entry which is preliminary data.</text>
</comment>
<dbReference type="InterPro" id="IPR052574">
    <property type="entry name" value="CDIRP"/>
</dbReference>